<feature type="region of interest" description="Disordered" evidence="1">
    <location>
        <begin position="38"/>
        <end position="57"/>
    </location>
</feature>
<gene>
    <name evidence="2" type="ORF">F3Y22_tig00117056pilonHSYRG00893</name>
</gene>
<evidence type="ECO:0000256" key="1">
    <source>
        <dbReference type="SAM" id="MobiDB-lite"/>
    </source>
</evidence>
<name>A0A6A2W9N4_HIBSY</name>
<accession>A0A6A2W9N4</accession>
<dbReference type="AlphaFoldDB" id="A0A6A2W9N4"/>
<sequence length="123" mass="13833">MPQKNKVVGKKFARKLVRITVSKNVRAEVIILRLAMDRGSSQPPHRQPGLGFARNSLQRREVSREPLDLHRSNLRRSSLDWAQILVCCSPPQGAPPRSLNWPNKTLVADEAPAECSVELEMSN</sequence>
<protein>
    <submittedName>
        <fullName evidence="2">Uncharacterized protein</fullName>
    </submittedName>
</protein>
<dbReference type="Proteomes" id="UP000436088">
    <property type="component" value="Unassembled WGS sequence"/>
</dbReference>
<dbReference type="EMBL" id="VEPZ02001788">
    <property type="protein sequence ID" value="KAE8654108.1"/>
    <property type="molecule type" value="Genomic_DNA"/>
</dbReference>
<proteinExistence type="predicted"/>
<comment type="caution">
    <text evidence="2">The sequence shown here is derived from an EMBL/GenBank/DDBJ whole genome shotgun (WGS) entry which is preliminary data.</text>
</comment>
<evidence type="ECO:0000313" key="3">
    <source>
        <dbReference type="Proteomes" id="UP000436088"/>
    </source>
</evidence>
<reference evidence="2" key="1">
    <citation type="submission" date="2019-09" db="EMBL/GenBank/DDBJ databases">
        <title>Draft genome information of white flower Hibiscus syriacus.</title>
        <authorList>
            <person name="Kim Y.-M."/>
        </authorList>
    </citation>
    <scope>NUCLEOTIDE SEQUENCE [LARGE SCALE GENOMIC DNA]</scope>
    <source>
        <strain evidence="2">YM2019G1</strain>
    </source>
</reference>
<evidence type="ECO:0000313" key="2">
    <source>
        <dbReference type="EMBL" id="KAE8654108.1"/>
    </source>
</evidence>
<organism evidence="2 3">
    <name type="scientific">Hibiscus syriacus</name>
    <name type="common">Rose of Sharon</name>
    <dbReference type="NCBI Taxonomy" id="106335"/>
    <lineage>
        <taxon>Eukaryota</taxon>
        <taxon>Viridiplantae</taxon>
        <taxon>Streptophyta</taxon>
        <taxon>Embryophyta</taxon>
        <taxon>Tracheophyta</taxon>
        <taxon>Spermatophyta</taxon>
        <taxon>Magnoliopsida</taxon>
        <taxon>eudicotyledons</taxon>
        <taxon>Gunneridae</taxon>
        <taxon>Pentapetalae</taxon>
        <taxon>rosids</taxon>
        <taxon>malvids</taxon>
        <taxon>Malvales</taxon>
        <taxon>Malvaceae</taxon>
        <taxon>Malvoideae</taxon>
        <taxon>Hibiscus</taxon>
    </lineage>
</organism>
<keyword evidence="3" id="KW-1185">Reference proteome</keyword>